<evidence type="ECO:0000313" key="3">
    <source>
        <dbReference type="Proteomes" id="UP000070620"/>
    </source>
</evidence>
<feature type="compositionally biased region" description="Basic and acidic residues" evidence="1">
    <location>
        <begin position="20"/>
        <end position="61"/>
    </location>
</feature>
<dbReference type="AlphaFoldDB" id="A0A136PL20"/>
<protein>
    <submittedName>
        <fullName evidence="2">Uncharacterized protein</fullName>
    </submittedName>
</protein>
<feature type="compositionally biased region" description="Low complexity" evidence="1">
    <location>
        <begin position="102"/>
        <end position="113"/>
    </location>
</feature>
<feature type="region of interest" description="Disordered" evidence="1">
    <location>
        <begin position="1"/>
        <end position="67"/>
    </location>
</feature>
<name>A0A136PL20_9ACTN</name>
<keyword evidence="3" id="KW-1185">Reference proteome</keyword>
<gene>
    <name evidence="2" type="ORF">AWW66_25715</name>
</gene>
<dbReference type="Proteomes" id="UP000070620">
    <property type="component" value="Unassembled WGS sequence"/>
</dbReference>
<evidence type="ECO:0000256" key="1">
    <source>
        <dbReference type="SAM" id="MobiDB-lite"/>
    </source>
</evidence>
<reference evidence="2 3" key="1">
    <citation type="submission" date="2016-01" db="EMBL/GenBank/DDBJ databases">
        <title>Whole genome sequence and analysis of Micromonospora rosaria DSM 803, which can produce antibacterial substance rosamicin.</title>
        <authorList>
            <person name="Yang H."/>
            <person name="He X."/>
            <person name="Zhu D."/>
        </authorList>
    </citation>
    <scope>NUCLEOTIDE SEQUENCE [LARGE SCALE GENOMIC DNA]</scope>
    <source>
        <strain evidence="2 3">DSM 803</strain>
    </source>
</reference>
<organism evidence="2 3">
    <name type="scientific">Micromonospora rosaria</name>
    <dbReference type="NCBI Taxonomy" id="47874"/>
    <lineage>
        <taxon>Bacteria</taxon>
        <taxon>Bacillati</taxon>
        <taxon>Actinomycetota</taxon>
        <taxon>Actinomycetes</taxon>
        <taxon>Micromonosporales</taxon>
        <taxon>Micromonosporaceae</taxon>
        <taxon>Micromonospora</taxon>
    </lineage>
</organism>
<sequence>MEHRRPIDEDDQRGAYPGRAEAERERRQEADERLRREASDRIQNEKDLDRVRGILADHGEQDSVEYAEATRGIQVARGGRPFTRAHVAALRSDAIHESHQLDSAGSADSTESSDSSRRPPGHGPVDQQDDRHRARRRAR</sequence>
<accession>A0A136PL20</accession>
<dbReference type="RefSeq" id="WP_067371352.1">
    <property type="nucleotide sequence ID" value="NZ_JBIUBN010000013.1"/>
</dbReference>
<feature type="region of interest" description="Disordered" evidence="1">
    <location>
        <begin position="91"/>
        <end position="139"/>
    </location>
</feature>
<proteinExistence type="predicted"/>
<dbReference type="EMBL" id="LRQV01000128">
    <property type="protein sequence ID" value="KXK59160.1"/>
    <property type="molecule type" value="Genomic_DNA"/>
</dbReference>
<evidence type="ECO:0000313" key="2">
    <source>
        <dbReference type="EMBL" id="KXK59160.1"/>
    </source>
</evidence>
<comment type="caution">
    <text evidence="2">The sequence shown here is derived from an EMBL/GenBank/DDBJ whole genome shotgun (WGS) entry which is preliminary data.</text>
</comment>